<name>A0A0D1ZT63_9EURO</name>
<feature type="compositionally biased region" description="Polar residues" evidence="1">
    <location>
        <begin position="797"/>
        <end position="810"/>
    </location>
</feature>
<dbReference type="VEuPathDB" id="FungiDB:PV08_06017"/>
<feature type="region of interest" description="Disordered" evidence="1">
    <location>
        <begin position="790"/>
        <end position="810"/>
    </location>
</feature>
<dbReference type="GeneID" id="27333100"/>
<evidence type="ECO:0000256" key="1">
    <source>
        <dbReference type="SAM" id="MobiDB-lite"/>
    </source>
</evidence>
<reference evidence="2 3" key="1">
    <citation type="submission" date="2015-01" db="EMBL/GenBank/DDBJ databases">
        <title>The Genome Sequence of Exophiala spinifera CBS89968.</title>
        <authorList>
            <consortium name="The Broad Institute Genomics Platform"/>
            <person name="Cuomo C."/>
            <person name="de Hoog S."/>
            <person name="Gorbushina A."/>
            <person name="Stielow B."/>
            <person name="Teixiera M."/>
            <person name="Abouelleil A."/>
            <person name="Chapman S.B."/>
            <person name="Priest M."/>
            <person name="Young S.K."/>
            <person name="Wortman J."/>
            <person name="Nusbaum C."/>
            <person name="Birren B."/>
        </authorList>
    </citation>
    <scope>NUCLEOTIDE SEQUENCE [LARGE SCALE GENOMIC DNA]</scope>
    <source>
        <strain evidence="2 3">CBS 89968</strain>
    </source>
</reference>
<dbReference type="HOGENOM" id="CLU_014760_0_0_1"/>
<gene>
    <name evidence="2" type="ORF">PV08_06017</name>
</gene>
<organism evidence="2 3">
    <name type="scientific">Exophiala spinifera</name>
    <dbReference type="NCBI Taxonomy" id="91928"/>
    <lineage>
        <taxon>Eukaryota</taxon>
        <taxon>Fungi</taxon>
        <taxon>Dikarya</taxon>
        <taxon>Ascomycota</taxon>
        <taxon>Pezizomycotina</taxon>
        <taxon>Eurotiomycetes</taxon>
        <taxon>Chaetothyriomycetidae</taxon>
        <taxon>Chaetothyriales</taxon>
        <taxon>Herpotrichiellaceae</taxon>
        <taxon>Exophiala</taxon>
    </lineage>
</organism>
<dbReference type="STRING" id="91928.A0A0D1ZT63"/>
<dbReference type="Proteomes" id="UP000053328">
    <property type="component" value="Unassembled WGS sequence"/>
</dbReference>
<dbReference type="AlphaFoldDB" id="A0A0D1ZT63"/>
<dbReference type="RefSeq" id="XP_016236183.1">
    <property type="nucleotide sequence ID" value="XM_016380356.1"/>
</dbReference>
<dbReference type="OrthoDB" id="2013972at2759"/>
<keyword evidence="3" id="KW-1185">Reference proteome</keyword>
<evidence type="ECO:0000313" key="3">
    <source>
        <dbReference type="Proteomes" id="UP000053328"/>
    </source>
</evidence>
<sequence length="910" mass="102357">MNKGLTAATCVSYQRPAFIWISDGLLADTFARFCHQKRHGSNVPGPLEAQRRTSRRKNASLAYVAHSAPQVDPALIFTRSQNIDWWHTPTKCEKPGAPVPHLQAWLLQTTGSTEGLSEPLNDGPPIPRLRRDDQDELSQCRSLAEVHEWLARQDTMLLENVELGQSIWRHILQTPFSGEEIAEYISDPSFHPTGTSYIVQLLPTLLSHTWSVGDWRLVRDSTARAAELGLVNLEDLRTILDTLCTSGTIALRSTEGDLVETRREKLYLIYDILRSLRGSKILQLSELGSSFLSELFSKLGKLDTSGLRRALTPILWDLVPWGRASDAAVFSQIVVRYLRDAGRNAHKQASDSSAAILLKEAPLPFLRMLFLHTTENLIKLARDKPTNAYKHLFRRWIDLLADLGFSGENAQPTRNEWAIYQRHNIDFTRDQRKLIFAWTALHLTQHSRNSPHLQVQLRGHHLFGRTMNSVFFDQGFSKVQFYGEAQSTLKSLALPNKSVLLDELELLTSVLGAPESSNSSECQVGESLPYDLALVLEDRVYKHKRRRLHFNGALEELGECLNHDLAGFCSMSRRLIHKNDASFDIITRLLECNGPLKAALSRSFRQDQAGERGSRNSNAFLPVPESGCTQTMLVPSQALALVNHLAISFATAPVARPRRALRRVYWCYRFLHRYGAPIQADVTKALWHAGVARIGEFGYGDFGTAKSLLKWIIWQVRLVEGDDVAAQLLWSRSYRSERRAEVTALAEPTGQAQANSGMTSDVRRALNEVDRPHLSASRFDAGCIRGLPSANAEHSPVHQQPRQESGTRADTCTGLEGKVQLQLTGGGDALEKISGVELASHANVMEVDASTTAITTNPVTERRMRDLMVLRKIRHVKMTDMVAKPFWYTKQERRMDWERRATAAQMQKVI</sequence>
<proteinExistence type="predicted"/>
<protein>
    <submittedName>
        <fullName evidence="2">Uncharacterized protein</fullName>
    </submittedName>
</protein>
<dbReference type="EMBL" id="KN847495">
    <property type="protein sequence ID" value="KIW15967.1"/>
    <property type="molecule type" value="Genomic_DNA"/>
</dbReference>
<accession>A0A0D1ZT63</accession>
<evidence type="ECO:0000313" key="2">
    <source>
        <dbReference type="EMBL" id="KIW15967.1"/>
    </source>
</evidence>